<feature type="binding site" evidence="4">
    <location>
        <position position="118"/>
    </location>
    <ligand>
        <name>S-adenosyl-L-methionine</name>
        <dbReference type="ChEBI" id="CHEBI:59789"/>
    </ligand>
</feature>
<sequence>MTCRVLFSRKVLALETRKKSRENILDYIHRGRWTSSGSNPSLQETVHFGSRIVKKEEKAELVSEVFTSVASRYDIMNDLMSGGMHRLWKDDFVRKLGVATCARATGSIPRLLDVAGGTGDIAFRVIQQLINWLPSAVSAQSNPYIIVSDPNAAMLEVGRKKAKERHILPEIMKFEIGHAHELPYDDNTFDFVTISFGLRNCTDIFAALQEMRRVLKPGGRFECLEFSKVSDPLLNTIYRTYSKRVIPELGARVANDRDSYDYLVESIRRHPDQLQLLSQLSAAGFKSPSYRNLTFGVVAIHSGFK</sequence>
<dbReference type="PROSITE" id="PS01184">
    <property type="entry name" value="UBIE_2"/>
    <property type="match status" value="1"/>
</dbReference>
<dbReference type="EMBL" id="HBIJ01014011">
    <property type="protein sequence ID" value="CAE0368656.1"/>
    <property type="molecule type" value="Transcribed_RNA"/>
</dbReference>
<dbReference type="EC" id="2.1.1.201" evidence="4"/>
<evidence type="ECO:0000256" key="3">
    <source>
        <dbReference type="ARBA" id="ARBA00022691"/>
    </source>
</evidence>
<keyword evidence="4" id="KW-0831">Ubiquinone biosynthesis</keyword>
<comment type="subunit">
    <text evidence="4">Component of a multi-subunit COQ enzyme complex.</text>
</comment>
<evidence type="ECO:0000256" key="2">
    <source>
        <dbReference type="ARBA" id="ARBA00022679"/>
    </source>
</evidence>
<dbReference type="PANTHER" id="PTHR43591:SF24">
    <property type="entry name" value="2-METHOXY-6-POLYPRENYL-1,4-BENZOQUINOL METHYLASE, MITOCHONDRIAL"/>
    <property type="match status" value="1"/>
</dbReference>
<comment type="catalytic activity">
    <reaction evidence="4">
        <text>a 2-methoxy-6-(all-trans-polyprenyl)benzene-1,4-diol + S-adenosyl-L-methionine = a 5-methoxy-2-methyl-3-(all-trans-polyprenyl)benzene-1,4-diol + S-adenosyl-L-homocysteine + H(+)</text>
        <dbReference type="Rhea" id="RHEA:28286"/>
        <dbReference type="Rhea" id="RHEA-COMP:10858"/>
        <dbReference type="Rhea" id="RHEA-COMP:10859"/>
        <dbReference type="ChEBI" id="CHEBI:15378"/>
        <dbReference type="ChEBI" id="CHEBI:57856"/>
        <dbReference type="ChEBI" id="CHEBI:59789"/>
        <dbReference type="ChEBI" id="CHEBI:84166"/>
        <dbReference type="ChEBI" id="CHEBI:84167"/>
        <dbReference type="EC" id="2.1.1.201"/>
    </reaction>
</comment>
<keyword evidence="4" id="KW-0999">Mitochondrion inner membrane</keyword>
<keyword evidence="2 4" id="KW-0808">Transferase</keyword>
<keyword evidence="4" id="KW-0472">Membrane</keyword>
<dbReference type="GO" id="GO:0008425">
    <property type="term" value="F:2-methoxy-6-polyprenyl-1,4-benzoquinol methyltransferase activity"/>
    <property type="evidence" value="ECO:0007669"/>
    <property type="project" value="UniProtKB-UniRule"/>
</dbReference>
<dbReference type="GO" id="GO:0031314">
    <property type="term" value="C:extrinsic component of mitochondrial inner membrane"/>
    <property type="evidence" value="ECO:0007669"/>
    <property type="project" value="UniProtKB-UniRule"/>
</dbReference>
<dbReference type="PROSITE" id="PS01183">
    <property type="entry name" value="UBIE_1"/>
    <property type="match status" value="1"/>
</dbReference>
<comment type="subcellular location">
    <subcellularLocation>
        <location evidence="4">Mitochondrion inner membrane</location>
        <topology evidence="4">Peripheral membrane protein</topology>
        <orientation evidence="4">Matrix side</orientation>
    </subcellularLocation>
</comment>
<proteinExistence type="inferred from homology"/>
<evidence type="ECO:0000256" key="1">
    <source>
        <dbReference type="ARBA" id="ARBA00022603"/>
    </source>
</evidence>
<dbReference type="NCBIfam" id="TIGR01934">
    <property type="entry name" value="MenG_MenH_UbiE"/>
    <property type="match status" value="1"/>
</dbReference>
<dbReference type="CDD" id="cd02440">
    <property type="entry name" value="AdoMet_MTases"/>
    <property type="match status" value="1"/>
</dbReference>
<dbReference type="PROSITE" id="PS51608">
    <property type="entry name" value="SAM_MT_UBIE"/>
    <property type="match status" value="1"/>
</dbReference>
<protein>
    <recommendedName>
        <fullName evidence="4">2-methoxy-6-polyprenyl-1,4-benzoquinol methylase, mitochondrial</fullName>
        <ecNumber evidence="4">2.1.1.201</ecNumber>
    </recommendedName>
    <alternativeName>
        <fullName evidence="4">Ubiquinone biosynthesis methyltransferase COQ5</fullName>
    </alternativeName>
</protein>
<keyword evidence="1 4" id="KW-0489">Methyltransferase</keyword>
<feature type="binding site" evidence="4">
    <location>
        <position position="149"/>
    </location>
    <ligand>
        <name>S-adenosyl-L-methionine</name>
        <dbReference type="ChEBI" id="CHEBI:59789"/>
    </ligand>
</feature>
<evidence type="ECO:0000256" key="4">
    <source>
        <dbReference type="HAMAP-Rule" id="MF_03191"/>
    </source>
</evidence>
<organism evidence="5">
    <name type="scientific">Aureoumbra lagunensis</name>
    <dbReference type="NCBI Taxonomy" id="44058"/>
    <lineage>
        <taxon>Eukaryota</taxon>
        <taxon>Sar</taxon>
        <taxon>Stramenopiles</taxon>
        <taxon>Ochrophyta</taxon>
        <taxon>Pelagophyceae</taxon>
        <taxon>Pelagomonadales</taxon>
        <taxon>Aureoumbra</taxon>
    </lineage>
</organism>
<dbReference type="AlphaFoldDB" id="A0A7S3NNE3"/>
<gene>
    <name evidence="5" type="ORF">ALAG00032_LOCUS9419</name>
</gene>
<name>A0A7S3NNE3_9STRA</name>
<comment type="similarity">
    <text evidence="4">Belongs to the class I-like SAM-binding methyltransferase superfamily. MenG/UbiE family.</text>
</comment>
<reference evidence="5" key="1">
    <citation type="submission" date="2021-01" db="EMBL/GenBank/DDBJ databases">
        <authorList>
            <person name="Corre E."/>
            <person name="Pelletier E."/>
            <person name="Niang G."/>
            <person name="Scheremetjew M."/>
            <person name="Finn R."/>
            <person name="Kale V."/>
            <person name="Holt S."/>
            <person name="Cochrane G."/>
            <person name="Meng A."/>
            <person name="Brown T."/>
            <person name="Cohen L."/>
        </authorList>
    </citation>
    <scope>NUCLEOTIDE SEQUENCE</scope>
    <source>
        <strain evidence="5">CCMP1510</strain>
    </source>
</reference>
<dbReference type="GO" id="GO:0032259">
    <property type="term" value="P:methylation"/>
    <property type="evidence" value="ECO:0007669"/>
    <property type="project" value="UniProtKB-KW"/>
</dbReference>
<comment type="caution">
    <text evidence="4">Lacks conserved residue(s) required for the propagation of feature annotation.</text>
</comment>
<evidence type="ECO:0000313" key="5">
    <source>
        <dbReference type="EMBL" id="CAE0368656.1"/>
    </source>
</evidence>
<dbReference type="InterPro" id="IPR004033">
    <property type="entry name" value="UbiE/COQ5_MeTrFase"/>
</dbReference>
<accession>A0A7S3NNE3</accession>
<dbReference type="Pfam" id="PF01209">
    <property type="entry name" value="Ubie_methyltran"/>
    <property type="match status" value="1"/>
</dbReference>
<dbReference type="InterPro" id="IPR023576">
    <property type="entry name" value="UbiE/COQ5_MeTrFase_CS"/>
</dbReference>
<dbReference type="HAMAP" id="MF_01813">
    <property type="entry name" value="MenG_UbiE_methyltr"/>
    <property type="match status" value="1"/>
</dbReference>
<dbReference type="UniPathway" id="UPA00232"/>
<feature type="binding site" evidence="4">
    <location>
        <position position="195"/>
    </location>
    <ligand>
        <name>S-adenosyl-L-methionine</name>
        <dbReference type="ChEBI" id="CHEBI:59789"/>
    </ligand>
</feature>
<keyword evidence="3 4" id="KW-0949">S-adenosyl-L-methionine</keyword>
<dbReference type="PANTHER" id="PTHR43591">
    <property type="entry name" value="METHYLTRANSFERASE"/>
    <property type="match status" value="1"/>
</dbReference>
<dbReference type="SUPFAM" id="SSF53335">
    <property type="entry name" value="S-adenosyl-L-methionine-dependent methyltransferases"/>
    <property type="match status" value="1"/>
</dbReference>
<dbReference type="InterPro" id="IPR029063">
    <property type="entry name" value="SAM-dependent_MTases_sf"/>
</dbReference>
<comment type="function">
    <text evidence="4">Methyltransferase required for the conversion of 2-polyprenyl-6-methoxy-1,4-benzoquinol (DDMQH2) to 2-polyprenyl-3-methyl-6-methoxy-1,4-benzoquinol (DMQH2).</text>
</comment>
<comment type="pathway">
    <text evidence="4">Cofactor biosynthesis; ubiquinone biosynthesis.</text>
</comment>
<keyword evidence="4" id="KW-0496">Mitochondrion</keyword>
<dbReference type="Gene3D" id="3.40.50.150">
    <property type="entry name" value="Vaccinia Virus protein VP39"/>
    <property type="match status" value="1"/>
</dbReference>